<dbReference type="PANTHER" id="PTHR41930:SF1">
    <property type="entry name" value="DEPHOSPHO-COA KINASE"/>
    <property type="match status" value="1"/>
</dbReference>
<dbReference type="STRING" id="1797247.A2419_01165"/>
<dbReference type="AlphaFoldDB" id="A0A1F4Y4U0"/>
<protein>
    <recommendedName>
        <fullName evidence="3">Dephospho-CoA kinase</fullName>
    </recommendedName>
</protein>
<dbReference type="PANTHER" id="PTHR41930">
    <property type="entry name" value="UPF0200 PROTEIN MJ1399"/>
    <property type="match status" value="1"/>
</dbReference>
<dbReference type="SUPFAM" id="SSF52540">
    <property type="entry name" value="P-loop containing nucleoside triphosphate hydrolases"/>
    <property type="match status" value="1"/>
</dbReference>
<proteinExistence type="predicted"/>
<gene>
    <name evidence="1" type="ORF">A2419_01165</name>
</gene>
<organism evidence="1 2">
    <name type="scientific">Candidatus Adlerbacteria bacterium RIFOXYC1_FULL_48_26</name>
    <dbReference type="NCBI Taxonomy" id="1797247"/>
    <lineage>
        <taxon>Bacteria</taxon>
        <taxon>Candidatus Adleribacteriota</taxon>
    </lineage>
</organism>
<name>A0A1F4Y4U0_9BACT</name>
<dbReference type="EMBL" id="MEXB01000001">
    <property type="protein sequence ID" value="OGC88952.1"/>
    <property type="molecule type" value="Genomic_DNA"/>
</dbReference>
<comment type="caution">
    <text evidence="1">The sequence shown here is derived from an EMBL/GenBank/DDBJ whole genome shotgun (WGS) entry which is preliminary data.</text>
</comment>
<evidence type="ECO:0000313" key="2">
    <source>
        <dbReference type="Proteomes" id="UP000176568"/>
    </source>
</evidence>
<accession>A0A1F4Y4U0</accession>
<dbReference type="Gene3D" id="3.40.50.300">
    <property type="entry name" value="P-loop containing nucleotide triphosphate hydrolases"/>
    <property type="match status" value="1"/>
</dbReference>
<dbReference type="InterPro" id="IPR027417">
    <property type="entry name" value="P-loop_NTPase"/>
</dbReference>
<sequence length="184" mass="21215">MIIGITGTNGAGKGTIVEYLTKQKGFAHFSVRAFLIEEIKRQGLEIDRTTMRQVANEMRKEHGPSYVVEQLMKQAKEISHNAVIESIRAIGEGEYLKQHGAIIWAVDADREIRYNRILNRWSETDKIDFETFCMHENREANGTEPWDMNVRGVMKMADHIFHNDTTQEEMYLDVEEALKEVGVQ</sequence>
<dbReference type="Proteomes" id="UP000176568">
    <property type="component" value="Unassembled WGS sequence"/>
</dbReference>
<reference evidence="1 2" key="1">
    <citation type="journal article" date="2016" name="Nat. Commun.">
        <title>Thousands of microbial genomes shed light on interconnected biogeochemical processes in an aquifer system.</title>
        <authorList>
            <person name="Anantharaman K."/>
            <person name="Brown C.T."/>
            <person name="Hug L.A."/>
            <person name="Sharon I."/>
            <person name="Castelle C.J."/>
            <person name="Probst A.J."/>
            <person name="Thomas B.C."/>
            <person name="Singh A."/>
            <person name="Wilkins M.J."/>
            <person name="Karaoz U."/>
            <person name="Brodie E.L."/>
            <person name="Williams K.H."/>
            <person name="Hubbard S.S."/>
            <person name="Banfield J.F."/>
        </authorList>
    </citation>
    <scope>NUCLEOTIDE SEQUENCE [LARGE SCALE GENOMIC DNA]</scope>
</reference>
<evidence type="ECO:0000313" key="1">
    <source>
        <dbReference type="EMBL" id="OGC88952.1"/>
    </source>
</evidence>
<dbReference type="Pfam" id="PF13238">
    <property type="entry name" value="AAA_18"/>
    <property type="match status" value="1"/>
</dbReference>
<evidence type="ECO:0008006" key="3">
    <source>
        <dbReference type="Google" id="ProtNLM"/>
    </source>
</evidence>